<protein>
    <submittedName>
        <fullName evidence="2">SDR family oxidoreductase</fullName>
        <ecNumber evidence="2">1.6.5.2</ecNumber>
    </submittedName>
</protein>
<dbReference type="Pfam" id="PF05368">
    <property type="entry name" value="NmrA"/>
    <property type="match status" value="1"/>
</dbReference>
<name>A0ABW1QZX5_9ACTN</name>
<keyword evidence="2" id="KW-0560">Oxidoreductase</keyword>
<sequence length="287" mass="29805">MRIAVTGATGQLGRLVVDALVEKHGFAASDVVVIGRNPQKLAELAPIGVQTHVAEYSDKEALVAAFHGVDRLLLISGSEVGQRIAQHTNVVEAAKEAGVGFIAYTSLANVENSMLSLAVEHRATEELILASGLAHTFLRNGWYTENYTGQLATQLEHGAILGATGDAKVSPATRQDFAEAAAAVLVAKEPAEVYELGGHAVTMPEIAAAVTDVTGTEVVYTDLSAEAYAQVLADSGVPAPFVDVLVSSEQGAAQGDLFVASDDLEQLIGRVPTSIHDAVRAAAAQLG</sequence>
<reference evidence="3" key="1">
    <citation type="journal article" date="2019" name="Int. J. Syst. Evol. Microbiol.">
        <title>The Global Catalogue of Microorganisms (GCM) 10K type strain sequencing project: providing services to taxonomists for standard genome sequencing and annotation.</title>
        <authorList>
            <consortium name="The Broad Institute Genomics Platform"/>
            <consortium name="The Broad Institute Genome Sequencing Center for Infectious Disease"/>
            <person name="Wu L."/>
            <person name="Ma J."/>
        </authorList>
    </citation>
    <scope>NUCLEOTIDE SEQUENCE [LARGE SCALE GENOMIC DNA]</scope>
    <source>
        <strain evidence="3">DFY28</strain>
    </source>
</reference>
<evidence type="ECO:0000313" key="3">
    <source>
        <dbReference type="Proteomes" id="UP001596098"/>
    </source>
</evidence>
<dbReference type="CDD" id="cd05269">
    <property type="entry name" value="TMR_SDR_a"/>
    <property type="match status" value="1"/>
</dbReference>
<accession>A0ABW1QZX5</accession>
<dbReference type="InterPro" id="IPR008030">
    <property type="entry name" value="NmrA-like"/>
</dbReference>
<dbReference type="GO" id="GO:0003955">
    <property type="term" value="F:NAD(P)H dehydrogenase (quinone) activity"/>
    <property type="evidence" value="ECO:0007669"/>
    <property type="project" value="UniProtKB-EC"/>
</dbReference>
<dbReference type="SUPFAM" id="SSF51735">
    <property type="entry name" value="NAD(P)-binding Rossmann-fold domains"/>
    <property type="match status" value="1"/>
</dbReference>
<dbReference type="InterPro" id="IPR036291">
    <property type="entry name" value="NAD(P)-bd_dom_sf"/>
</dbReference>
<dbReference type="InterPro" id="IPR052718">
    <property type="entry name" value="NmrA-type_oxidoreductase"/>
</dbReference>
<evidence type="ECO:0000313" key="2">
    <source>
        <dbReference type="EMBL" id="MFC6154542.1"/>
    </source>
</evidence>
<dbReference type="PANTHER" id="PTHR47129">
    <property type="entry name" value="QUINONE OXIDOREDUCTASE 2"/>
    <property type="match status" value="1"/>
</dbReference>
<organism evidence="2 3">
    <name type="scientific">Nocardioides yefusunii</name>
    <dbReference type="NCBI Taxonomy" id="2500546"/>
    <lineage>
        <taxon>Bacteria</taxon>
        <taxon>Bacillati</taxon>
        <taxon>Actinomycetota</taxon>
        <taxon>Actinomycetes</taxon>
        <taxon>Propionibacteriales</taxon>
        <taxon>Nocardioidaceae</taxon>
        <taxon>Nocardioides</taxon>
    </lineage>
</organism>
<dbReference type="RefSeq" id="WP_128219241.1">
    <property type="nucleotide sequence ID" value="NZ_CP034929.1"/>
</dbReference>
<evidence type="ECO:0000259" key="1">
    <source>
        <dbReference type="Pfam" id="PF05368"/>
    </source>
</evidence>
<comment type="caution">
    <text evidence="2">The sequence shown here is derived from an EMBL/GenBank/DDBJ whole genome shotgun (WGS) entry which is preliminary data.</text>
</comment>
<feature type="domain" description="NmrA-like" evidence="1">
    <location>
        <begin position="2"/>
        <end position="252"/>
    </location>
</feature>
<dbReference type="Gene3D" id="3.90.25.10">
    <property type="entry name" value="UDP-galactose 4-epimerase, domain 1"/>
    <property type="match status" value="1"/>
</dbReference>
<dbReference type="EC" id="1.6.5.2" evidence="2"/>
<proteinExistence type="predicted"/>
<dbReference type="EMBL" id="JBHSQI010000007">
    <property type="protein sequence ID" value="MFC6154542.1"/>
    <property type="molecule type" value="Genomic_DNA"/>
</dbReference>
<gene>
    <name evidence="2" type="ORF">ACFPWU_12805</name>
</gene>
<dbReference type="Gene3D" id="3.40.50.720">
    <property type="entry name" value="NAD(P)-binding Rossmann-like Domain"/>
    <property type="match status" value="1"/>
</dbReference>
<dbReference type="PANTHER" id="PTHR47129:SF1">
    <property type="entry name" value="NMRA-LIKE DOMAIN-CONTAINING PROTEIN"/>
    <property type="match status" value="1"/>
</dbReference>
<keyword evidence="3" id="KW-1185">Reference proteome</keyword>
<dbReference type="Proteomes" id="UP001596098">
    <property type="component" value="Unassembled WGS sequence"/>
</dbReference>